<dbReference type="EMBL" id="MRCB01000052">
    <property type="protein sequence ID" value="OKH18264.1"/>
    <property type="molecule type" value="Genomic_DNA"/>
</dbReference>
<name>A0A1U7H7L5_9CYAN</name>
<proteinExistence type="predicted"/>
<dbReference type="Proteomes" id="UP000186868">
    <property type="component" value="Unassembled WGS sequence"/>
</dbReference>
<reference evidence="3 4" key="1">
    <citation type="submission" date="2016-11" db="EMBL/GenBank/DDBJ databases">
        <title>Draft Genome Sequences of Nine Cyanobacterial Strains from Diverse Habitats.</title>
        <authorList>
            <person name="Zhu T."/>
            <person name="Hou S."/>
            <person name="Lu X."/>
            <person name="Hess W.R."/>
        </authorList>
    </citation>
    <scope>NUCLEOTIDE SEQUENCE [LARGE SCALE GENOMIC DNA]</scope>
    <source>
        <strain evidence="3 4">NIES-593</strain>
    </source>
</reference>
<gene>
    <name evidence="3" type="ORF">NIES593_22360</name>
</gene>
<evidence type="ECO:0000313" key="4">
    <source>
        <dbReference type="Proteomes" id="UP000186868"/>
    </source>
</evidence>
<organism evidence="3 4">
    <name type="scientific">Hydrococcus rivularis NIES-593</name>
    <dbReference type="NCBI Taxonomy" id="1921803"/>
    <lineage>
        <taxon>Bacteria</taxon>
        <taxon>Bacillati</taxon>
        <taxon>Cyanobacteriota</taxon>
        <taxon>Cyanophyceae</taxon>
        <taxon>Pleurocapsales</taxon>
        <taxon>Hydrococcaceae</taxon>
        <taxon>Hydrococcus</taxon>
    </lineage>
</organism>
<feature type="transmembrane region" description="Helical" evidence="2">
    <location>
        <begin position="16"/>
        <end position="35"/>
    </location>
</feature>
<evidence type="ECO:0000256" key="1">
    <source>
        <dbReference type="SAM" id="MobiDB-lite"/>
    </source>
</evidence>
<keyword evidence="2" id="KW-0472">Membrane</keyword>
<protein>
    <submittedName>
        <fullName evidence="3">Uncharacterized protein</fullName>
    </submittedName>
</protein>
<dbReference type="OrthoDB" id="467587at2"/>
<dbReference type="AlphaFoldDB" id="A0A1U7H7L5"/>
<evidence type="ECO:0000313" key="3">
    <source>
        <dbReference type="EMBL" id="OKH18264.1"/>
    </source>
</evidence>
<keyword evidence="4" id="KW-1185">Reference proteome</keyword>
<comment type="caution">
    <text evidence="3">The sequence shown here is derived from an EMBL/GenBank/DDBJ whole genome shotgun (WGS) entry which is preliminary data.</text>
</comment>
<accession>A0A1U7H7L5</accession>
<feature type="region of interest" description="Disordered" evidence="1">
    <location>
        <begin position="88"/>
        <end position="126"/>
    </location>
</feature>
<keyword evidence="2" id="KW-0812">Transmembrane</keyword>
<evidence type="ECO:0000256" key="2">
    <source>
        <dbReference type="SAM" id="Phobius"/>
    </source>
</evidence>
<dbReference type="RefSeq" id="WP_073601692.1">
    <property type="nucleotide sequence ID" value="NZ_MRCB01000052.1"/>
</dbReference>
<keyword evidence="2" id="KW-1133">Transmembrane helix</keyword>
<feature type="region of interest" description="Disordered" evidence="1">
    <location>
        <begin position="46"/>
        <end position="70"/>
    </location>
</feature>
<feature type="compositionally biased region" description="Basic and acidic residues" evidence="1">
    <location>
        <begin position="88"/>
        <end position="102"/>
    </location>
</feature>
<dbReference type="STRING" id="1921803.NIES593_22360"/>
<sequence>MKFTSFNLGKSPSTPALTLLVAMIGSGLISASIAYKMGRDALKGVSQPDANPAKRLASNANKDANPQEFVPLDEKKILTQVYNRINGRDRDEKSDLTNKDRQNLASSNEEPKSSQTSSEEANFPLKTSDREVSLEVVKATQKGGSLLLEVNLSNEGSAPVQFLYSFLEVKDKKGRPLSAIVEGLPGELPANGESFTGIVRIPLELVDEGQQISLNLTDYPAQKLKLNISNIPVR</sequence>
<feature type="compositionally biased region" description="Polar residues" evidence="1">
    <location>
        <begin position="103"/>
        <end position="120"/>
    </location>
</feature>